<protein>
    <submittedName>
        <fullName evidence="1">DUF1428 domain-containing protein</fullName>
    </submittedName>
</protein>
<dbReference type="Gene3D" id="3.30.70.100">
    <property type="match status" value="1"/>
</dbReference>
<dbReference type="Pfam" id="PF07237">
    <property type="entry name" value="DUF1428"/>
    <property type="match status" value="1"/>
</dbReference>
<dbReference type="InterPro" id="IPR011008">
    <property type="entry name" value="Dimeric_a/b-barrel"/>
</dbReference>
<proteinExistence type="predicted"/>
<reference evidence="1 2" key="1">
    <citation type="journal article" date="2019" name="Int. J. Syst. Evol. Microbiol.">
        <title>The Global Catalogue of Microorganisms (GCM) 10K type strain sequencing project: providing services to taxonomists for standard genome sequencing and annotation.</title>
        <authorList>
            <consortium name="The Broad Institute Genomics Platform"/>
            <consortium name="The Broad Institute Genome Sequencing Center for Infectious Disease"/>
            <person name="Wu L."/>
            <person name="Ma J."/>
        </authorList>
    </citation>
    <scope>NUCLEOTIDE SEQUENCE [LARGE SCALE GENOMIC DNA]</scope>
    <source>
        <strain evidence="1 2">JCM 12928</strain>
    </source>
</reference>
<evidence type="ECO:0000313" key="2">
    <source>
        <dbReference type="Proteomes" id="UP001501352"/>
    </source>
</evidence>
<organism evidence="1 2">
    <name type="scientific">Brevundimonas kwangchunensis</name>
    <dbReference type="NCBI Taxonomy" id="322163"/>
    <lineage>
        <taxon>Bacteria</taxon>
        <taxon>Pseudomonadati</taxon>
        <taxon>Pseudomonadota</taxon>
        <taxon>Alphaproteobacteria</taxon>
        <taxon>Caulobacterales</taxon>
        <taxon>Caulobacteraceae</taxon>
        <taxon>Brevundimonas</taxon>
    </lineage>
</organism>
<name>A0ABN1GF52_9CAUL</name>
<sequence>MSFLDITVIPVPAGNKAAYLEHSRKTTVFFKEAGATSITECWGEDVPEGKATDFRKAVDLKDGEVVCVGWITWPDKAVRDAAWEKLMTDERMMGMEMPFDGKRMIFGGFDVIAEG</sequence>
<dbReference type="Proteomes" id="UP001501352">
    <property type="component" value="Unassembled WGS sequence"/>
</dbReference>
<gene>
    <name evidence="1" type="ORF">GCM10009422_01310</name>
</gene>
<dbReference type="RefSeq" id="WP_343788802.1">
    <property type="nucleotide sequence ID" value="NZ_BAAAGA010000001.1"/>
</dbReference>
<dbReference type="InterPro" id="IPR009874">
    <property type="entry name" value="DUF1428"/>
</dbReference>
<keyword evidence="2" id="KW-1185">Reference proteome</keyword>
<dbReference type="PIRSF" id="PIRSF007028">
    <property type="entry name" value="UCP007028"/>
    <property type="match status" value="1"/>
</dbReference>
<comment type="caution">
    <text evidence="1">The sequence shown here is derived from an EMBL/GenBank/DDBJ whole genome shotgun (WGS) entry which is preliminary data.</text>
</comment>
<dbReference type="SUPFAM" id="SSF54909">
    <property type="entry name" value="Dimeric alpha+beta barrel"/>
    <property type="match status" value="1"/>
</dbReference>
<dbReference type="EMBL" id="BAAAGA010000001">
    <property type="protein sequence ID" value="GAA0610230.1"/>
    <property type="molecule type" value="Genomic_DNA"/>
</dbReference>
<evidence type="ECO:0000313" key="1">
    <source>
        <dbReference type="EMBL" id="GAA0610230.1"/>
    </source>
</evidence>
<accession>A0ABN1GF52</accession>